<name>A0A0G0L2A1_9BACT</name>
<organism evidence="1 2">
    <name type="scientific">Candidatus Woesebacteria bacterium GW2011_GWB1_38_8</name>
    <dbReference type="NCBI Taxonomy" id="1618570"/>
    <lineage>
        <taxon>Bacteria</taxon>
        <taxon>Candidatus Woeseibacteriota</taxon>
    </lineage>
</organism>
<dbReference type="STRING" id="1618570.UT08_C0010G0024"/>
<dbReference type="AlphaFoldDB" id="A0A0G0L2A1"/>
<protein>
    <recommendedName>
        <fullName evidence="3">Resolvase helix-turn-helix domain protein</fullName>
    </recommendedName>
</protein>
<dbReference type="EMBL" id="LBVL01000010">
    <property type="protein sequence ID" value="KKQ85097.1"/>
    <property type="molecule type" value="Genomic_DNA"/>
</dbReference>
<comment type="caution">
    <text evidence="1">The sequence shown here is derived from an EMBL/GenBank/DDBJ whole genome shotgun (WGS) entry which is preliminary data.</text>
</comment>
<gene>
    <name evidence="1" type="ORF">UT08_C0010G0024</name>
</gene>
<reference evidence="1 2" key="1">
    <citation type="journal article" date="2015" name="Nature">
        <title>rRNA introns, odd ribosomes, and small enigmatic genomes across a large radiation of phyla.</title>
        <authorList>
            <person name="Brown C.T."/>
            <person name="Hug L.A."/>
            <person name="Thomas B.C."/>
            <person name="Sharon I."/>
            <person name="Castelle C.J."/>
            <person name="Singh A."/>
            <person name="Wilkins M.J."/>
            <person name="Williams K.H."/>
            <person name="Banfield J.F."/>
        </authorList>
    </citation>
    <scope>NUCLEOTIDE SEQUENCE [LARGE SCALE GENOMIC DNA]</scope>
</reference>
<evidence type="ECO:0000313" key="1">
    <source>
        <dbReference type="EMBL" id="KKQ85097.1"/>
    </source>
</evidence>
<accession>A0A0G0L2A1</accession>
<proteinExistence type="predicted"/>
<evidence type="ECO:0000313" key="2">
    <source>
        <dbReference type="Proteomes" id="UP000034081"/>
    </source>
</evidence>
<evidence type="ECO:0008006" key="3">
    <source>
        <dbReference type="Google" id="ProtNLM"/>
    </source>
</evidence>
<sequence length="218" mass="25821">MSYHVDIIVSARAMRKLGYSLGEISTKFHISKSTASLWTSKEKLTLAGRIRLKKRQDVAREKALKTIKTKTKNLRKKYNKEAIEILEKINHTKIHYQIYCSLLYWAEGGKFMDNHLEFTNSDPTMIKAFIKFLKRGFYIDKSKLRANIHIHEYHNDKRQRKFWQNITKIPLTQFNKSYLKPHTKKIIRKNYQGCVRICYYSADVARKIKSIYTALAKI</sequence>
<dbReference type="Proteomes" id="UP000034081">
    <property type="component" value="Unassembled WGS sequence"/>
</dbReference>